<keyword evidence="4" id="KW-1185">Reference proteome</keyword>
<accession>A0A5B8N238</accession>
<feature type="domain" description="NUP160 middle TPR" evidence="2">
    <location>
        <begin position="953"/>
        <end position="1202"/>
    </location>
</feature>
<dbReference type="STRING" id="1764295.A0A5B8N238"/>
<gene>
    <name evidence="3" type="ORF">A3770_19p84430</name>
</gene>
<dbReference type="PANTHER" id="PTHR21286:SF0">
    <property type="entry name" value="NUCLEAR PORE COMPLEX PROTEIN NUP160"/>
    <property type="match status" value="1"/>
</dbReference>
<sequence>MTTRKAFLVEEGLVYCGEWQRWKGQESDPGTDGRAGSSSGGVREVGNGRGRRRGQKVVSKEGRGTRARERNGFVVLGGKHKEGVASWKVDDAYNGGGVNKGKQLEFCVSTKDKFTKEVFEFPSNVLQVCGAEVNGSSSWSASTEIVLFVFCEDAWVYALHFFVSVATGGHGGDSQVEVEVQYQPSQLQHYNAEAHVAKDSPTTMMCCVTDSGDCLLLIGKQSGNMSVLSLATDFSKDQEGAAGADIMGSSGWGEVKEPLMKRIFSGLTSAQDKSIIGIHILSTTTSSSGDLCVLVVHASGMVRLWQIHTSLKSFTLQAEMQAPAIQEDDGIDLIRSTLSGFEKYGARTEPGGFLLLSIHFSNPRKGTLGLLVMQMLHDNSKHELTLHKFGVLNLSSEYSVIRSVCGISMSLLCLVLQCGKSGEATIKTVQITQEGSIVLRDVKQRSNTLLGWIPLEASADFDPKAMLPWEGHKGAHGIETYVKERLLENNSVDFDAIALAMDEIGAAGDLGSKVVAASLSKSVQELFELIQRVIGDLAHQSGHKEPKVEHWLHFLRLYVRFWKQRHSPTSLGLLRTGSDGEDLILAIRSNGSIGILREAEDVDLFQFWNEHESPSLAQLRQAMSCTERLVGAWNKNFSVHLVCLGESPTKVADHVAKAAVQGNLFEKSTLTQADNVERARLGQRLKERRCHLFDLVSTILDIGDLEQVVHSFLDLISMRSGEGGELPQDMDTGRMAKEPSRILGNSLGSLLETLSLSRIELFMNLLITLHLYRFSSQSGAYSVAIRPVSQYCSLGLQSVKVVYLISSRRANSMRRGGMSVGTKRVRLLPGNKARKASAEDQVTYRLQPSLASTMASSKLWEWTSSGNPKQSLLQEALSFCESFGVHSSAGAAGQESVALLSSMMLKTTLCLYALGQTDIIHSILDTCERGISHTPEFRFIRGLGYCAQCAASEALAAEESFFSAVNGIEAGSMDLRQGIHQLKHELQGTTSGASVADFSRLDYYKTITLLFRRVGNLRGAVKFTLAAIAQVRNSSGEVGAEQEQGKLWTTLFELFLDLKMWNAAYVTIIANPVDSSSIAALHTLVITLFEADMVSCLCQLPLVGNRSTDRNSPSGEQMPVFYLSEVENALLWHCDHMSIDNGVNPYLPLYSFYTKLHKHRYAARVMMRYVRRLESGESTDFTIRDMKSHYRALLVAHNSLSLSKEEFRWVENADFVQHARNSESSKQAEEAEENQILTLEMIKCELITSRGRLLCSELSQDHSPSVLFFHKSPIEVFELLAKKGKYKLVTDLAEALPVDRQNEKDMLLDIVSRELARHCVSPVGQGIDSLDAVMSGSGSVAATSQFLGAPQDQSQPWGLLKDFLKRFDDRTCNYRLRLIVTDTLLTERRNICVPQWLLDSFKNDLIERKSFQGYADLLHILLKHELISDASGIAIEMLQTWKILLTDPRERQKSGAMCIPYNMLDALASKLETQHDHGLLEAKAGLEQAIQHHFASMRQESLMLTRKM</sequence>
<proteinExistence type="predicted"/>
<dbReference type="GO" id="GO:0005643">
    <property type="term" value="C:nuclear pore"/>
    <property type="evidence" value="ECO:0007669"/>
    <property type="project" value="TreeGrafter"/>
</dbReference>
<dbReference type="Proteomes" id="UP000316726">
    <property type="component" value="Chromosome 19"/>
</dbReference>
<name>A0A5B8N238_9CHLO</name>
<protein>
    <recommendedName>
        <fullName evidence="2">NUP160 middle TPR domain-containing protein</fullName>
    </recommendedName>
</protein>
<dbReference type="InterPro" id="IPR056535">
    <property type="entry name" value="TPR_NUP160_M"/>
</dbReference>
<dbReference type="PANTHER" id="PTHR21286">
    <property type="entry name" value="NUCLEAR PORE COMPLEX PROTEIN NUP160"/>
    <property type="match status" value="1"/>
</dbReference>
<evidence type="ECO:0000313" key="4">
    <source>
        <dbReference type="Proteomes" id="UP000316726"/>
    </source>
</evidence>
<dbReference type="OrthoDB" id="67716at2759"/>
<dbReference type="EMBL" id="CP031052">
    <property type="protein sequence ID" value="QDZ25925.1"/>
    <property type="molecule type" value="Genomic_DNA"/>
</dbReference>
<organism evidence="3 4">
    <name type="scientific">Chloropicon primus</name>
    <dbReference type="NCBI Taxonomy" id="1764295"/>
    <lineage>
        <taxon>Eukaryota</taxon>
        <taxon>Viridiplantae</taxon>
        <taxon>Chlorophyta</taxon>
        <taxon>Chloropicophyceae</taxon>
        <taxon>Chloropicales</taxon>
        <taxon>Chloropicaceae</taxon>
        <taxon>Chloropicon</taxon>
    </lineage>
</organism>
<feature type="region of interest" description="Disordered" evidence="1">
    <location>
        <begin position="23"/>
        <end position="65"/>
    </location>
</feature>
<feature type="compositionally biased region" description="Low complexity" evidence="1">
    <location>
        <begin position="34"/>
        <end position="45"/>
    </location>
</feature>
<dbReference type="InterPro" id="IPR021717">
    <property type="entry name" value="Nucleoporin_Nup160"/>
</dbReference>
<dbReference type="GO" id="GO:0017056">
    <property type="term" value="F:structural constituent of nuclear pore"/>
    <property type="evidence" value="ECO:0007669"/>
    <property type="project" value="TreeGrafter"/>
</dbReference>
<evidence type="ECO:0000313" key="3">
    <source>
        <dbReference type="EMBL" id="QDZ25925.1"/>
    </source>
</evidence>
<evidence type="ECO:0000256" key="1">
    <source>
        <dbReference type="SAM" id="MobiDB-lite"/>
    </source>
</evidence>
<reference evidence="3 4" key="1">
    <citation type="submission" date="2018-07" db="EMBL/GenBank/DDBJ databases">
        <title>The complete nuclear genome of the prasinophyte Chloropicon primus (CCMP1205).</title>
        <authorList>
            <person name="Pombert J.-F."/>
            <person name="Otis C."/>
            <person name="Turmel M."/>
            <person name="Lemieux C."/>
        </authorList>
    </citation>
    <scope>NUCLEOTIDE SEQUENCE [LARGE SCALE GENOMIC DNA]</scope>
    <source>
        <strain evidence="3 4">CCMP1205</strain>
    </source>
</reference>
<dbReference type="Pfam" id="PF23354">
    <property type="entry name" value="TPR_NUP160_120_M"/>
    <property type="match status" value="1"/>
</dbReference>
<evidence type="ECO:0000259" key="2">
    <source>
        <dbReference type="Pfam" id="PF23354"/>
    </source>
</evidence>